<reference evidence="17" key="1">
    <citation type="submission" date="2022-01" db="EMBL/GenBank/DDBJ databases">
        <authorList>
            <person name="King R."/>
        </authorList>
    </citation>
    <scope>NUCLEOTIDE SEQUENCE</scope>
</reference>
<evidence type="ECO:0000313" key="18">
    <source>
        <dbReference type="Proteomes" id="UP001152798"/>
    </source>
</evidence>
<evidence type="ECO:0000256" key="6">
    <source>
        <dbReference type="ARBA" id="ARBA00022723"/>
    </source>
</evidence>
<dbReference type="Pfam" id="PF18418">
    <property type="entry name" value="AnkUBD"/>
    <property type="match status" value="1"/>
</dbReference>
<dbReference type="GO" id="GO:0070530">
    <property type="term" value="F:K63-linked polyubiquitin modification-dependent protein binding"/>
    <property type="evidence" value="ECO:0007669"/>
    <property type="project" value="TreeGrafter"/>
</dbReference>
<evidence type="ECO:0000259" key="16">
    <source>
        <dbReference type="PROSITE" id="PS50802"/>
    </source>
</evidence>
<dbReference type="GO" id="GO:0005634">
    <property type="term" value="C:nucleus"/>
    <property type="evidence" value="ECO:0007669"/>
    <property type="project" value="TreeGrafter"/>
</dbReference>
<dbReference type="PROSITE" id="PS50802">
    <property type="entry name" value="OTU"/>
    <property type="match status" value="1"/>
</dbReference>
<dbReference type="CDD" id="cd22767">
    <property type="entry name" value="OTU_ZRANB1"/>
    <property type="match status" value="1"/>
</dbReference>
<dbReference type="Pfam" id="PF02338">
    <property type="entry name" value="OTU"/>
    <property type="match status" value="1"/>
</dbReference>
<dbReference type="GO" id="GO:0035523">
    <property type="term" value="P:protein K29-linked deubiquitination"/>
    <property type="evidence" value="ECO:0007669"/>
    <property type="project" value="TreeGrafter"/>
</dbReference>
<dbReference type="InterPro" id="IPR051346">
    <property type="entry name" value="OTU_Deubiquitinase"/>
</dbReference>
<evidence type="ECO:0000256" key="12">
    <source>
        <dbReference type="ARBA" id="ARBA00022833"/>
    </source>
</evidence>
<dbReference type="GO" id="GO:0008270">
    <property type="term" value="F:zinc ion binding"/>
    <property type="evidence" value="ECO:0007669"/>
    <property type="project" value="UniProtKB-KW"/>
</dbReference>
<keyword evidence="6" id="KW-0479">Metal-binding</keyword>
<dbReference type="AlphaFoldDB" id="A0A9P0H679"/>
<sequence>MLRKPVRPLSHSSVWGIQCLIERFVVFVKIKSLYHLFHHYHSQICTIYPLIKVIIVHLEQIVMSQDLTSQPKWTCEYCTYENFPNALKCTMCRGAKPISFGEDIFRIHKNEPSPTNAAGPCINENSLKWSCDVCTFLNLPKNKDCCECRSPRYPVTTADNIHEQFRPLRITESESKPAKWACSVCTYENWPKSRKCIMCGTIAPRTSPCHSNISIKSTSECDTRPQIIEENTINGVRRSNSRRDDLAGTANNYEYERRRRNADWTWLNACMGVVQGDVGPVGAYLSAGGDPARQLTPSEVSLLNRPSAFDPGHTLVHLAIRFKREDILAMLVESIDGGGPGLKRVPSYIAPELATSIRRHAANTFNTKHSRSVPFPYVTEFTTFMLPAEIEDLPGAVQEQLFDELLDKDVQVQLETEPAVINWSIELSVHLGSRLHALWNRSQGDCLLDSLMQVTWGVFDRDNLLRRALSDSLSHGGHLLYPRWFEYETSQARQLEFTLSESQWEEDWASLVKRATQQGASLQQLHVFALAHVLRRPIIVYGVKFVKSFRGEDLGYAGFEGVYLPLLWEPSFCNVSPVALGYTRGHFSALVPMESPQPEQSAKEESIQVCYLPLVDKDRKLLPIHFLTKAEVGSEENLLRQWLDVNVTEGGILVAQQRSQGRPLLVGQMLEEWLNHYRSLAQMSRTPYSSRTIPAQDFSSDGDTDDE</sequence>
<accession>A0A9P0H679</accession>
<dbReference type="PROSITE" id="PS50199">
    <property type="entry name" value="ZF_RANBP2_2"/>
    <property type="match status" value="3"/>
</dbReference>
<evidence type="ECO:0000256" key="11">
    <source>
        <dbReference type="ARBA" id="ARBA00022807"/>
    </source>
</evidence>
<dbReference type="OrthoDB" id="6275030at2759"/>
<dbReference type="InterPro" id="IPR041294">
    <property type="entry name" value="AnkUBD"/>
</dbReference>
<evidence type="ECO:0000256" key="3">
    <source>
        <dbReference type="ARBA" id="ARBA00012759"/>
    </source>
</evidence>
<dbReference type="GO" id="GO:0071947">
    <property type="term" value="P:protein deubiquitination involved in ubiquitin-dependent protein catabolic process"/>
    <property type="evidence" value="ECO:0007669"/>
    <property type="project" value="TreeGrafter"/>
</dbReference>
<keyword evidence="10" id="KW-0378">Hydrolase</keyword>
<keyword evidence="4" id="KW-0645">Protease</keyword>
<dbReference type="EMBL" id="OV725079">
    <property type="protein sequence ID" value="CAH1396208.1"/>
    <property type="molecule type" value="Genomic_DNA"/>
</dbReference>
<protein>
    <recommendedName>
        <fullName evidence="3">ubiquitinyl hydrolase 1</fullName>
        <ecNumber evidence="3">3.4.19.12</ecNumber>
    </recommendedName>
</protein>
<dbReference type="GO" id="GO:0016477">
    <property type="term" value="P:cell migration"/>
    <property type="evidence" value="ECO:0007669"/>
    <property type="project" value="TreeGrafter"/>
</dbReference>
<dbReference type="Pfam" id="PF00641">
    <property type="entry name" value="Zn_ribbon_RanBP"/>
    <property type="match status" value="2"/>
</dbReference>
<dbReference type="PANTHER" id="PTHR13367:SF28">
    <property type="entry name" value="UBIQUITIN THIOESTERASE ZRANB1"/>
    <property type="match status" value="1"/>
</dbReference>
<evidence type="ECO:0000256" key="10">
    <source>
        <dbReference type="ARBA" id="ARBA00022801"/>
    </source>
</evidence>
<evidence type="ECO:0000256" key="8">
    <source>
        <dbReference type="ARBA" id="ARBA00022771"/>
    </source>
</evidence>
<dbReference type="SUPFAM" id="SSF90209">
    <property type="entry name" value="Ran binding protein zinc finger-like"/>
    <property type="match status" value="1"/>
</dbReference>
<comment type="catalytic activity">
    <reaction evidence="1">
        <text>Thiol-dependent hydrolysis of ester, thioester, amide, peptide and isopeptide bonds formed by the C-terminal Gly of ubiquitin (a 76-residue protein attached to proteins as an intracellular targeting signal).</text>
        <dbReference type="EC" id="3.4.19.12"/>
    </reaction>
</comment>
<keyword evidence="18" id="KW-1185">Reference proteome</keyword>
<dbReference type="PANTHER" id="PTHR13367">
    <property type="entry name" value="UBIQUITIN THIOESTERASE"/>
    <property type="match status" value="1"/>
</dbReference>
<name>A0A9P0H679_NEZVI</name>
<dbReference type="GO" id="GO:0005737">
    <property type="term" value="C:cytoplasm"/>
    <property type="evidence" value="ECO:0007669"/>
    <property type="project" value="TreeGrafter"/>
</dbReference>
<evidence type="ECO:0000256" key="4">
    <source>
        <dbReference type="ARBA" id="ARBA00022670"/>
    </source>
</evidence>
<proteinExistence type="inferred from homology"/>
<feature type="region of interest" description="Disordered" evidence="14">
    <location>
        <begin position="685"/>
        <end position="707"/>
    </location>
</feature>
<dbReference type="InterPro" id="IPR003323">
    <property type="entry name" value="OTU_dom"/>
</dbReference>
<evidence type="ECO:0000313" key="17">
    <source>
        <dbReference type="EMBL" id="CAH1396208.1"/>
    </source>
</evidence>
<evidence type="ECO:0000256" key="13">
    <source>
        <dbReference type="PROSITE-ProRule" id="PRU00322"/>
    </source>
</evidence>
<comment type="similarity">
    <text evidence="2">Belongs to the peptidase C64 family.</text>
</comment>
<feature type="domain" description="OTU" evidence="16">
    <location>
        <begin position="435"/>
        <end position="593"/>
    </location>
</feature>
<keyword evidence="9" id="KW-0833">Ubl conjugation pathway</keyword>
<dbReference type="Gene3D" id="4.10.1060.10">
    <property type="entry name" value="Zinc finger, RanBP2-type"/>
    <property type="match status" value="2"/>
</dbReference>
<dbReference type="PROSITE" id="PS01358">
    <property type="entry name" value="ZF_RANBP2_1"/>
    <property type="match status" value="3"/>
</dbReference>
<dbReference type="Gene3D" id="1.25.40.560">
    <property type="match status" value="1"/>
</dbReference>
<gene>
    <name evidence="17" type="ORF">NEZAVI_LOCUS6320</name>
</gene>
<keyword evidence="8 13" id="KW-0863">Zinc-finger</keyword>
<dbReference type="InterPro" id="IPR036443">
    <property type="entry name" value="Znf_RanBP2_sf"/>
</dbReference>
<feature type="compositionally biased region" description="Polar residues" evidence="14">
    <location>
        <begin position="685"/>
        <end position="699"/>
    </location>
</feature>
<organism evidence="17 18">
    <name type="scientific">Nezara viridula</name>
    <name type="common">Southern green stink bug</name>
    <name type="synonym">Cimex viridulus</name>
    <dbReference type="NCBI Taxonomy" id="85310"/>
    <lineage>
        <taxon>Eukaryota</taxon>
        <taxon>Metazoa</taxon>
        <taxon>Ecdysozoa</taxon>
        <taxon>Arthropoda</taxon>
        <taxon>Hexapoda</taxon>
        <taxon>Insecta</taxon>
        <taxon>Pterygota</taxon>
        <taxon>Neoptera</taxon>
        <taxon>Paraneoptera</taxon>
        <taxon>Hemiptera</taxon>
        <taxon>Heteroptera</taxon>
        <taxon>Panheteroptera</taxon>
        <taxon>Pentatomomorpha</taxon>
        <taxon>Pentatomoidea</taxon>
        <taxon>Pentatomidae</taxon>
        <taxon>Pentatominae</taxon>
        <taxon>Nezara</taxon>
    </lineage>
</organism>
<evidence type="ECO:0000256" key="9">
    <source>
        <dbReference type="ARBA" id="ARBA00022786"/>
    </source>
</evidence>
<dbReference type="InterPro" id="IPR001876">
    <property type="entry name" value="Znf_RanBP2"/>
</dbReference>
<dbReference type="GO" id="GO:1990168">
    <property type="term" value="P:protein K33-linked deubiquitination"/>
    <property type="evidence" value="ECO:0007669"/>
    <property type="project" value="TreeGrafter"/>
</dbReference>
<evidence type="ECO:0000256" key="7">
    <source>
        <dbReference type="ARBA" id="ARBA00022737"/>
    </source>
</evidence>
<dbReference type="GO" id="GO:0016055">
    <property type="term" value="P:Wnt signaling pathway"/>
    <property type="evidence" value="ECO:0007669"/>
    <property type="project" value="UniProtKB-KW"/>
</dbReference>
<dbReference type="EC" id="3.4.19.12" evidence="3"/>
<keyword evidence="11" id="KW-0788">Thiol protease</keyword>
<keyword evidence="12" id="KW-0862">Zinc</keyword>
<evidence type="ECO:0000256" key="14">
    <source>
        <dbReference type="SAM" id="MobiDB-lite"/>
    </source>
</evidence>
<feature type="domain" description="RanBP2-type" evidence="15">
    <location>
        <begin position="123"/>
        <end position="154"/>
    </location>
</feature>
<dbReference type="SMART" id="SM00547">
    <property type="entry name" value="ZnF_RBZ"/>
    <property type="match status" value="3"/>
</dbReference>
<evidence type="ECO:0000256" key="2">
    <source>
        <dbReference type="ARBA" id="ARBA00005865"/>
    </source>
</evidence>
<evidence type="ECO:0000259" key="15">
    <source>
        <dbReference type="PROSITE" id="PS50199"/>
    </source>
</evidence>
<dbReference type="GO" id="GO:0007010">
    <property type="term" value="P:cytoskeleton organization"/>
    <property type="evidence" value="ECO:0007669"/>
    <property type="project" value="TreeGrafter"/>
</dbReference>
<dbReference type="InterPro" id="IPR049768">
    <property type="entry name" value="ZRANB1_OTU"/>
</dbReference>
<evidence type="ECO:0000256" key="1">
    <source>
        <dbReference type="ARBA" id="ARBA00000707"/>
    </source>
</evidence>
<keyword evidence="7" id="KW-0677">Repeat</keyword>
<dbReference type="Proteomes" id="UP001152798">
    <property type="component" value="Chromosome 3"/>
</dbReference>
<dbReference type="GO" id="GO:0030177">
    <property type="term" value="P:positive regulation of Wnt signaling pathway"/>
    <property type="evidence" value="ECO:0007669"/>
    <property type="project" value="TreeGrafter"/>
</dbReference>
<evidence type="ECO:0000256" key="5">
    <source>
        <dbReference type="ARBA" id="ARBA00022687"/>
    </source>
</evidence>
<keyword evidence="5" id="KW-0879">Wnt signaling pathway</keyword>
<dbReference type="GO" id="GO:0004843">
    <property type="term" value="F:cysteine-type deubiquitinase activity"/>
    <property type="evidence" value="ECO:0007669"/>
    <property type="project" value="UniProtKB-EC"/>
</dbReference>
<feature type="domain" description="RanBP2-type" evidence="15">
    <location>
        <begin position="69"/>
        <end position="98"/>
    </location>
</feature>
<feature type="domain" description="RanBP2-type" evidence="15">
    <location>
        <begin position="176"/>
        <end position="205"/>
    </location>
</feature>